<feature type="compositionally biased region" description="Basic and acidic residues" evidence="1">
    <location>
        <begin position="140"/>
        <end position="149"/>
    </location>
</feature>
<protein>
    <submittedName>
        <fullName evidence="2">Uncharacterized protein</fullName>
    </submittedName>
</protein>
<evidence type="ECO:0000313" key="3">
    <source>
        <dbReference type="Proteomes" id="UP000501669"/>
    </source>
</evidence>
<sequence>MTDARQTPEEQLLKHYREQQNGEPPGNLDALILGAAHRQASAAKSSPWQRWLKACQTPRYQVAFASLVGIALVLSLVQRAPEPVAHYDFAPAAKPAAPLARKEAIESRTLSAPTGALSAPAPEPAPMTEMAAPMQSESISADRADEAKASKRAAAPANGLDEQLREVLRLRESGQSQAADALFNNLHKRYPDVNLDIRLEQIRQK</sequence>
<gene>
    <name evidence="2" type="ORF">C6Y56_00905</name>
</gene>
<dbReference type="AlphaFoldDB" id="A0A7Z3GX95"/>
<name>A0A7Z3GX95_PSEFL</name>
<dbReference type="Proteomes" id="UP000501669">
    <property type="component" value="Chromosome"/>
</dbReference>
<dbReference type="RefSeq" id="WP_169428344.1">
    <property type="nucleotide sequence ID" value="NZ_CP027561.1"/>
</dbReference>
<feature type="region of interest" description="Disordered" evidence="1">
    <location>
        <begin position="100"/>
        <end position="161"/>
    </location>
</feature>
<evidence type="ECO:0000256" key="1">
    <source>
        <dbReference type="SAM" id="MobiDB-lite"/>
    </source>
</evidence>
<dbReference type="EMBL" id="CP027561">
    <property type="protein sequence ID" value="QJP93204.1"/>
    <property type="molecule type" value="Genomic_DNA"/>
</dbReference>
<reference evidence="2 3" key="1">
    <citation type="submission" date="2018-03" db="EMBL/GenBank/DDBJ databases">
        <title>Complete genome sequence of Pseudomonas fluorescens sp. G7.</title>
        <authorList>
            <person name="Gao C.-H."/>
            <person name="Li Z."/>
            <person name="Cai P."/>
        </authorList>
    </citation>
    <scope>NUCLEOTIDE SEQUENCE [LARGE SCALE GENOMIC DNA]</scope>
    <source>
        <strain evidence="2 3">G7</strain>
    </source>
</reference>
<evidence type="ECO:0000313" key="2">
    <source>
        <dbReference type="EMBL" id="QJP93204.1"/>
    </source>
</evidence>
<accession>A0A7Z3GX95</accession>
<proteinExistence type="predicted"/>
<organism evidence="2 3">
    <name type="scientific">Pseudomonas fluorescens</name>
    <dbReference type="NCBI Taxonomy" id="294"/>
    <lineage>
        <taxon>Bacteria</taxon>
        <taxon>Pseudomonadati</taxon>
        <taxon>Pseudomonadota</taxon>
        <taxon>Gammaproteobacteria</taxon>
        <taxon>Pseudomonadales</taxon>
        <taxon>Pseudomonadaceae</taxon>
        <taxon>Pseudomonas</taxon>
    </lineage>
</organism>